<gene>
    <name evidence="1" type="ORF">A2160_06245</name>
</gene>
<dbReference type="STRING" id="1797457.A2160_06245"/>
<organism evidence="1 2">
    <name type="scientific">Candidatus Beckwithbacteria bacterium RBG_13_42_9</name>
    <dbReference type="NCBI Taxonomy" id="1797457"/>
    <lineage>
        <taxon>Bacteria</taxon>
        <taxon>Candidatus Beckwithiibacteriota</taxon>
    </lineage>
</organism>
<comment type="caution">
    <text evidence="1">The sequence shown here is derived from an EMBL/GenBank/DDBJ whole genome shotgun (WGS) entry which is preliminary data.</text>
</comment>
<protein>
    <submittedName>
        <fullName evidence="1">Uncharacterized protein</fullName>
    </submittedName>
</protein>
<proteinExistence type="predicted"/>
<dbReference type="EMBL" id="MEZK01000020">
    <property type="protein sequence ID" value="OGD62600.1"/>
    <property type="molecule type" value="Genomic_DNA"/>
</dbReference>
<evidence type="ECO:0000313" key="1">
    <source>
        <dbReference type="EMBL" id="OGD62600.1"/>
    </source>
</evidence>
<dbReference type="AlphaFoldDB" id="A0A1F5E5K1"/>
<sequence>MTALVGGLIYGQESTILAGNRARAIMLAEEGLEAARNIRDEDYANLTSGAKGLVISESLNRWEFSGVSDVTDVIFTRSTTINPVGSEDNKKKVTVDVTWSQNPQRTGTVSLVSYLTNWQATNMASIFSADTSGADIDGADNTKIIGITMQNIGETPIVVDSIETEWSDAPGGTKIEAIQIGGITVWTGSDPSKKTQDITDVTLAVDADPTAINYFDFSDDMTGTTVTLTFTMSDGTASPSASFKP</sequence>
<reference evidence="1 2" key="1">
    <citation type="journal article" date="2016" name="Nat. Commun.">
        <title>Thousands of microbial genomes shed light on interconnected biogeochemical processes in an aquifer system.</title>
        <authorList>
            <person name="Anantharaman K."/>
            <person name="Brown C.T."/>
            <person name="Hug L.A."/>
            <person name="Sharon I."/>
            <person name="Castelle C.J."/>
            <person name="Probst A.J."/>
            <person name="Thomas B.C."/>
            <person name="Singh A."/>
            <person name="Wilkins M.J."/>
            <person name="Karaoz U."/>
            <person name="Brodie E.L."/>
            <person name="Williams K.H."/>
            <person name="Hubbard S.S."/>
            <person name="Banfield J.F."/>
        </authorList>
    </citation>
    <scope>NUCLEOTIDE SEQUENCE [LARGE SCALE GENOMIC DNA]</scope>
</reference>
<name>A0A1F5E5K1_9BACT</name>
<accession>A0A1F5E5K1</accession>
<evidence type="ECO:0000313" key="2">
    <source>
        <dbReference type="Proteomes" id="UP000177006"/>
    </source>
</evidence>
<dbReference type="Proteomes" id="UP000177006">
    <property type="component" value="Unassembled WGS sequence"/>
</dbReference>